<dbReference type="EMBL" id="QGKX02000004">
    <property type="protein sequence ID" value="KAF3601767.1"/>
    <property type="molecule type" value="Genomic_DNA"/>
</dbReference>
<dbReference type="Proteomes" id="UP000712600">
    <property type="component" value="Unassembled WGS sequence"/>
</dbReference>
<name>A0A8S9SLU2_BRACR</name>
<organism evidence="2 3">
    <name type="scientific">Brassica cretica</name>
    <name type="common">Mustard</name>
    <dbReference type="NCBI Taxonomy" id="69181"/>
    <lineage>
        <taxon>Eukaryota</taxon>
        <taxon>Viridiplantae</taxon>
        <taxon>Streptophyta</taxon>
        <taxon>Embryophyta</taxon>
        <taxon>Tracheophyta</taxon>
        <taxon>Spermatophyta</taxon>
        <taxon>Magnoliopsida</taxon>
        <taxon>eudicotyledons</taxon>
        <taxon>Gunneridae</taxon>
        <taxon>Pentapetalae</taxon>
        <taxon>rosids</taxon>
        <taxon>malvids</taxon>
        <taxon>Brassicales</taxon>
        <taxon>Brassicaceae</taxon>
        <taxon>Brassiceae</taxon>
        <taxon>Brassica</taxon>
    </lineage>
</organism>
<evidence type="ECO:0000313" key="2">
    <source>
        <dbReference type="EMBL" id="KAF3601767.1"/>
    </source>
</evidence>
<accession>A0A8S9SLU2</accession>
<comment type="caution">
    <text evidence="2">The sequence shown here is derived from an EMBL/GenBank/DDBJ whole genome shotgun (WGS) entry which is preliminary data.</text>
</comment>
<sequence>MASCENLVGRDDDEPMHVEDGDSDESSDEIRTPISRKRKETDGGSASKSGKNEVSVLVTWSESDLVHVKWRRVVEGGKQRNWEKT</sequence>
<proteinExistence type="predicted"/>
<dbReference type="AlphaFoldDB" id="A0A8S9SLU2"/>
<reference evidence="2" key="1">
    <citation type="submission" date="2019-12" db="EMBL/GenBank/DDBJ databases">
        <title>Genome sequencing and annotation of Brassica cretica.</title>
        <authorList>
            <person name="Studholme D.J."/>
            <person name="Sarris P."/>
        </authorList>
    </citation>
    <scope>NUCLEOTIDE SEQUENCE</scope>
    <source>
        <strain evidence="2">PFS-109/04</strain>
        <tissue evidence="2">Leaf</tissue>
    </source>
</reference>
<protein>
    <submittedName>
        <fullName evidence="2">Uncharacterized protein</fullName>
    </submittedName>
</protein>
<gene>
    <name evidence="2" type="ORF">F2Q69_00039001</name>
</gene>
<feature type="region of interest" description="Disordered" evidence="1">
    <location>
        <begin position="1"/>
        <end position="54"/>
    </location>
</feature>
<evidence type="ECO:0000313" key="3">
    <source>
        <dbReference type="Proteomes" id="UP000712600"/>
    </source>
</evidence>
<evidence type="ECO:0000256" key="1">
    <source>
        <dbReference type="SAM" id="MobiDB-lite"/>
    </source>
</evidence>